<keyword evidence="3" id="KW-0547">Nucleotide-binding</keyword>
<sequence>MEILRALARLDTVFGSDVYVSYSHEYAWQANQFGHVLIGLAATFAFGWLLSDYLLAFAAVAILYFLKELIDALIAIRLAPGVFPVDRREILLDGLVDFGFVLAGGALAWAADPASMLADLTTAAPAEAGARRELADWLFILFLVLLLAFFMTVRRPCLAAKRAFDKSNLPQLVRLSTFPQNFADDDWPALAAEIAAFASGSGSGTADQLVISGPPDSGRSTLAKAIGGDASACLRKVRYITASRLVEKRRIGFEHPSAPKQPWQLGEAGLVIVDDLPVAFLEAASPAKAVSRLIDVADGETIFEQPLRSDGEAGAAPAALRPLPGIVWVVDDAAAARRLLDGLQARFPGRRIVAVALQQALAQSRARAAERSSPGTS</sequence>
<dbReference type="SUPFAM" id="SSF52540">
    <property type="entry name" value="P-loop containing nucleoside triphosphate hydrolases"/>
    <property type="match status" value="1"/>
</dbReference>
<reference evidence="4" key="1">
    <citation type="journal article" date="2019" name="Int. J. Syst. Evol. Microbiol.">
        <title>The Global Catalogue of Microorganisms (GCM) 10K type strain sequencing project: providing services to taxonomists for standard genome sequencing and annotation.</title>
        <authorList>
            <consortium name="The Broad Institute Genomics Platform"/>
            <consortium name="The Broad Institute Genome Sequencing Center for Infectious Disease"/>
            <person name="Wu L."/>
            <person name="Ma J."/>
        </authorList>
    </citation>
    <scope>NUCLEOTIDE SEQUENCE [LARGE SCALE GENOMIC DNA]</scope>
    <source>
        <strain evidence="4">KCTC 42964</strain>
    </source>
</reference>
<feature type="transmembrane region" description="Helical" evidence="1">
    <location>
        <begin position="33"/>
        <end position="50"/>
    </location>
</feature>
<dbReference type="InterPro" id="IPR002611">
    <property type="entry name" value="IstB_ATP-bd"/>
</dbReference>
<name>A0ABV7L964_9PROT</name>
<dbReference type="Proteomes" id="UP001595528">
    <property type="component" value="Unassembled WGS sequence"/>
</dbReference>
<keyword evidence="1" id="KW-1133">Transmembrane helix</keyword>
<evidence type="ECO:0000313" key="4">
    <source>
        <dbReference type="Proteomes" id="UP001595528"/>
    </source>
</evidence>
<dbReference type="GO" id="GO:0005524">
    <property type="term" value="F:ATP binding"/>
    <property type="evidence" value="ECO:0007669"/>
    <property type="project" value="UniProtKB-KW"/>
</dbReference>
<dbReference type="Pfam" id="PF01695">
    <property type="entry name" value="IstB_IS21"/>
    <property type="match status" value="1"/>
</dbReference>
<keyword evidence="1" id="KW-0812">Transmembrane</keyword>
<dbReference type="RefSeq" id="WP_379906636.1">
    <property type="nucleotide sequence ID" value="NZ_JBHRTR010000054.1"/>
</dbReference>
<organism evidence="3 4">
    <name type="scientific">Marinibaculum pumilum</name>
    <dbReference type="NCBI Taxonomy" id="1766165"/>
    <lineage>
        <taxon>Bacteria</taxon>
        <taxon>Pseudomonadati</taxon>
        <taxon>Pseudomonadota</taxon>
        <taxon>Alphaproteobacteria</taxon>
        <taxon>Rhodospirillales</taxon>
        <taxon>Rhodospirillaceae</taxon>
        <taxon>Marinibaculum</taxon>
    </lineage>
</organism>
<feature type="transmembrane region" description="Helical" evidence="1">
    <location>
        <begin position="56"/>
        <end position="78"/>
    </location>
</feature>
<dbReference type="InterPro" id="IPR027417">
    <property type="entry name" value="P-loop_NTPase"/>
</dbReference>
<dbReference type="Gene3D" id="3.40.50.300">
    <property type="entry name" value="P-loop containing nucleotide triphosphate hydrolases"/>
    <property type="match status" value="1"/>
</dbReference>
<dbReference type="EMBL" id="JBHRTR010000054">
    <property type="protein sequence ID" value="MFC3231172.1"/>
    <property type="molecule type" value="Genomic_DNA"/>
</dbReference>
<protein>
    <submittedName>
        <fullName evidence="3">ATP-binding protein</fullName>
    </submittedName>
</protein>
<feature type="domain" description="IstB-like ATP-binding" evidence="2">
    <location>
        <begin position="120"/>
        <end position="285"/>
    </location>
</feature>
<feature type="transmembrane region" description="Helical" evidence="1">
    <location>
        <begin position="134"/>
        <end position="153"/>
    </location>
</feature>
<evidence type="ECO:0000313" key="3">
    <source>
        <dbReference type="EMBL" id="MFC3231172.1"/>
    </source>
</evidence>
<feature type="transmembrane region" description="Helical" evidence="1">
    <location>
        <begin position="90"/>
        <end position="111"/>
    </location>
</feature>
<evidence type="ECO:0000259" key="2">
    <source>
        <dbReference type="Pfam" id="PF01695"/>
    </source>
</evidence>
<keyword evidence="4" id="KW-1185">Reference proteome</keyword>
<comment type="caution">
    <text evidence="3">The sequence shown here is derived from an EMBL/GenBank/DDBJ whole genome shotgun (WGS) entry which is preliminary data.</text>
</comment>
<proteinExistence type="predicted"/>
<keyword evidence="3" id="KW-0067">ATP-binding</keyword>
<accession>A0ABV7L964</accession>
<keyword evidence="1" id="KW-0472">Membrane</keyword>
<evidence type="ECO:0000256" key="1">
    <source>
        <dbReference type="SAM" id="Phobius"/>
    </source>
</evidence>
<gene>
    <name evidence="3" type="ORF">ACFOGJ_28245</name>
</gene>